<sequence length="70" mass="7847">MRADYLETGAGTHHVIDGTVFRMRDRHVVGRMLSGKSHATKVKADTDKKPGERTRNARRHPDAGGRQPRV</sequence>
<organism evidence="2 3">
    <name type="scientific">Mycobacterium pseudoshottsii</name>
    <dbReference type="NCBI Taxonomy" id="265949"/>
    <lineage>
        <taxon>Bacteria</taxon>
        <taxon>Bacillati</taxon>
        <taxon>Actinomycetota</taxon>
        <taxon>Actinomycetes</taxon>
        <taxon>Mycobacteriales</taxon>
        <taxon>Mycobacteriaceae</taxon>
        <taxon>Mycobacterium</taxon>
        <taxon>Mycobacterium ulcerans group</taxon>
    </lineage>
</organism>
<evidence type="ECO:0000313" key="2">
    <source>
        <dbReference type="EMBL" id="BDN82233.1"/>
    </source>
</evidence>
<feature type="compositionally biased region" description="Basic and acidic residues" evidence="1">
    <location>
        <begin position="42"/>
        <end position="63"/>
    </location>
</feature>
<protein>
    <submittedName>
        <fullName evidence="2">Uncharacterized protein</fullName>
    </submittedName>
</protein>
<gene>
    <name evidence="2" type="ORF">NJB1907Z4_C24480</name>
</gene>
<name>A0A9N7LRG3_9MYCO</name>
<evidence type="ECO:0000313" key="3">
    <source>
        <dbReference type="Proteomes" id="UP001058626"/>
    </source>
</evidence>
<dbReference type="AlphaFoldDB" id="A0A9N7LRG3"/>
<dbReference type="EMBL" id="AP026367">
    <property type="protein sequence ID" value="BDN82233.1"/>
    <property type="molecule type" value="Genomic_DNA"/>
</dbReference>
<feature type="region of interest" description="Disordered" evidence="1">
    <location>
        <begin position="33"/>
        <end position="70"/>
    </location>
</feature>
<keyword evidence="3" id="KW-1185">Reference proteome</keyword>
<evidence type="ECO:0000256" key="1">
    <source>
        <dbReference type="SAM" id="MobiDB-lite"/>
    </source>
</evidence>
<proteinExistence type="predicted"/>
<accession>A0A9N7LRG3</accession>
<dbReference type="Proteomes" id="UP001058626">
    <property type="component" value="Chromosome"/>
</dbReference>
<reference evidence="2" key="1">
    <citation type="submission" date="2022-06" db="EMBL/GenBank/DDBJ databases">
        <title>Complete genome sequence of Mycobacterium pseudoshottsii NJB1907-Z4.</title>
        <authorList>
            <person name="Komine T."/>
            <person name="Fukano H."/>
            <person name="Wada S."/>
        </authorList>
    </citation>
    <scope>NUCLEOTIDE SEQUENCE</scope>
    <source>
        <strain evidence="2">NJB1907-Z4</strain>
    </source>
</reference>